<evidence type="ECO:0000259" key="2">
    <source>
        <dbReference type="PROSITE" id="PS51898"/>
    </source>
</evidence>
<name>A0A1X2AJ43_9MYCO</name>
<dbReference type="Pfam" id="PF00589">
    <property type="entry name" value="Phage_integrase"/>
    <property type="match status" value="1"/>
</dbReference>
<reference evidence="3 4" key="1">
    <citation type="journal article" date="2015" name="Emerg. Microbes Infect.">
        <title>Characterization of 17 strains belonging to the Mycobacterium simiae complex and description of Mycobacterium paraense sp. nov.</title>
        <authorList>
            <person name="Fusco da Costa A.R."/>
            <person name="Fedrizzi T."/>
            <person name="Lopes M.L."/>
            <person name="Pecorari M."/>
            <person name="Oliveira da Costa W.L."/>
            <person name="Giacobazzi E."/>
            <person name="da Costa Bahia J.R."/>
            <person name="De Sanctis V."/>
            <person name="Batista Lima K.V."/>
            <person name="Bertorelli R."/>
            <person name="Grottola A."/>
            <person name="Fabio A."/>
            <person name="Mariottini A."/>
            <person name="Ferretti P."/>
            <person name="Di Leva F."/>
            <person name="Fregni Serpini G."/>
            <person name="Tagliazucchi S."/>
            <person name="Rumpianesi F."/>
            <person name="Jousson O."/>
            <person name="Segata N."/>
            <person name="Tortoli E."/>
        </authorList>
    </citation>
    <scope>NUCLEOTIDE SEQUENCE [LARGE SCALE GENOMIC DNA]</scope>
    <source>
        <strain evidence="3 4">IEC33</strain>
    </source>
</reference>
<dbReference type="InterPro" id="IPR011010">
    <property type="entry name" value="DNA_brk_join_enz"/>
</dbReference>
<dbReference type="Proteomes" id="UP000193285">
    <property type="component" value="Unassembled WGS sequence"/>
</dbReference>
<proteinExistence type="predicted"/>
<dbReference type="PROSITE" id="PS51898">
    <property type="entry name" value="TYR_RECOMBINASE"/>
    <property type="match status" value="1"/>
</dbReference>
<keyword evidence="1" id="KW-0233">DNA recombination</keyword>
<organism evidence="3 4">
    <name type="scientific">Mycobacterium paraense</name>
    <dbReference type="NCBI Taxonomy" id="767916"/>
    <lineage>
        <taxon>Bacteria</taxon>
        <taxon>Bacillati</taxon>
        <taxon>Actinomycetota</taxon>
        <taxon>Actinomycetes</taxon>
        <taxon>Mycobacteriales</taxon>
        <taxon>Mycobacteriaceae</taxon>
        <taxon>Mycobacterium</taxon>
        <taxon>Mycobacterium simiae complex</taxon>
    </lineage>
</organism>
<dbReference type="PANTHER" id="PTHR30349:SF81">
    <property type="entry name" value="TYROSINE RECOMBINASE XERC"/>
    <property type="match status" value="1"/>
</dbReference>
<protein>
    <submittedName>
        <fullName evidence="3">Recombinase XerD</fullName>
    </submittedName>
</protein>
<dbReference type="InterPro" id="IPR050090">
    <property type="entry name" value="Tyrosine_recombinase_XerCD"/>
</dbReference>
<dbReference type="GO" id="GO:0015074">
    <property type="term" value="P:DNA integration"/>
    <property type="evidence" value="ECO:0007669"/>
    <property type="project" value="InterPro"/>
</dbReference>
<dbReference type="AlphaFoldDB" id="A0A1X2AJ43"/>
<evidence type="ECO:0000313" key="4">
    <source>
        <dbReference type="Proteomes" id="UP000193285"/>
    </source>
</evidence>
<dbReference type="EMBL" id="LQPN01000024">
    <property type="protein sequence ID" value="ORW51373.1"/>
    <property type="molecule type" value="Genomic_DNA"/>
</dbReference>
<accession>A0A1X2AJ43</accession>
<feature type="domain" description="Tyr recombinase" evidence="2">
    <location>
        <begin position="46"/>
        <end position="228"/>
    </location>
</feature>
<evidence type="ECO:0000256" key="1">
    <source>
        <dbReference type="ARBA" id="ARBA00023172"/>
    </source>
</evidence>
<dbReference type="PANTHER" id="PTHR30349">
    <property type="entry name" value="PHAGE INTEGRASE-RELATED"/>
    <property type="match status" value="1"/>
</dbReference>
<dbReference type="InterPro" id="IPR002104">
    <property type="entry name" value="Integrase_catalytic"/>
</dbReference>
<dbReference type="InterPro" id="IPR013762">
    <property type="entry name" value="Integrase-like_cat_sf"/>
</dbReference>
<comment type="caution">
    <text evidence="3">The sequence shown here is derived from an EMBL/GenBank/DDBJ whole genome shotgun (WGS) entry which is preliminary data.</text>
</comment>
<sequence>MDDGAEGNTARSRDLALKRYAAWLVDEGELSVNPLLGLKPPKADHKVVNALTDDELKRLIKACNGKSFQDRRDEAIVRLMAETGMRASEVIGLQVTDVNLSDGLVTVRRGKGGKGRIAPFGSQTAAAIDRYMRGRRTHRLADTGDLWVGGGGKSFGYHGLSKALKDRAEAAGIKGFHLHLMRHTAATRWLRAGGSEGGLMAVAGWSTRSMVDRYTGASASERAAAEARGLGLGDL</sequence>
<dbReference type="Gene3D" id="1.10.443.10">
    <property type="entry name" value="Intergrase catalytic core"/>
    <property type="match status" value="1"/>
</dbReference>
<dbReference type="GO" id="GO:0006310">
    <property type="term" value="P:DNA recombination"/>
    <property type="evidence" value="ECO:0007669"/>
    <property type="project" value="UniProtKB-KW"/>
</dbReference>
<evidence type="ECO:0000313" key="3">
    <source>
        <dbReference type="EMBL" id="ORW51373.1"/>
    </source>
</evidence>
<gene>
    <name evidence="3" type="ORF">AWB90_05340</name>
</gene>
<dbReference type="GO" id="GO:0003677">
    <property type="term" value="F:DNA binding"/>
    <property type="evidence" value="ECO:0007669"/>
    <property type="project" value="InterPro"/>
</dbReference>
<dbReference type="CDD" id="cd00397">
    <property type="entry name" value="DNA_BRE_C"/>
    <property type="match status" value="1"/>
</dbReference>
<dbReference type="SUPFAM" id="SSF56349">
    <property type="entry name" value="DNA breaking-rejoining enzymes"/>
    <property type="match status" value="1"/>
</dbReference>